<protein>
    <submittedName>
        <fullName evidence="2">Uncharacterized protein</fullName>
    </submittedName>
</protein>
<dbReference type="EMBL" id="NAJP01000253">
    <property type="protein sequence ID" value="TKA22870.1"/>
    <property type="molecule type" value="Genomic_DNA"/>
</dbReference>
<dbReference type="Proteomes" id="UP000310066">
    <property type="component" value="Unassembled WGS sequence"/>
</dbReference>
<dbReference type="OrthoDB" id="3523319at2759"/>
<evidence type="ECO:0000313" key="1">
    <source>
        <dbReference type="EMBL" id="TKA22870.1"/>
    </source>
</evidence>
<organism evidence="2 3">
    <name type="scientific">Friedmanniomyces endolithicus</name>
    <dbReference type="NCBI Taxonomy" id="329885"/>
    <lineage>
        <taxon>Eukaryota</taxon>
        <taxon>Fungi</taxon>
        <taxon>Dikarya</taxon>
        <taxon>Ascomycota</taxon>
        <taxon>Pezizomycotina</taxon>
        <taxon>Dothideomycetes</taxon>
        <taxon>Dothideomycetidae</taxon>
        <taxon>Mycosphaerellales</taxon>
        <taxon>Teratosphaeriaceae</taxon>
        <taxon>Friedmanniomyces</taxon>
    </lineage>
</organism>
<name>A0A4U0TNC0_9PEZI</name>
<comment type="caution">
    <text evidence="2">The sequence shown here is derived from an EMBL/GenBank/DDBJ whole genome shotgun (WGS) entry which is preliminary data.</text>
</comment>
<dbReference type="AlphaFoldDB" id="A0A4U0TNC0"/>
<reference evidence="2 3" key="1">
    <citation type="submission" date="2017-03" db="EMBL/GenBank/DDBJ databases">
        <title>Genomes of endolithic fungi from Antarctica.</title>
        <authorList>
            <person name="Coleine C."/>
            <person name="Masonjones S."/>
            <person name="Stajich J.E."/>
        </authorList>
    </citation>
    <scope>NUCLEOTIDE SEQUENCE [LARGE SCALE GENOMIC DNA]</scope>
    <source>
        <strain evidence="2 3">CCFEE 5311</strain>
    </source>
</reference>
<accession>A0A4U0TNC0</accession>
<evidence type="ECO:0000313" key="3">
    <source>
        <dbReference type="Proteomes" id="UP000310066"/>
    </source>
</evidence>
<evidence type="ECO:0000313" key="2">
    <source>
        <dbReference type="EMBL" id="TKA23503.1"/>
    </source>
</evidence>
<sequence length="116" mass="12820">MPEPFCIASQIQAHTLANSIISRHQTNHAILGAPELVLLRQFCIDPSVSKRDAILAEHAMVDEPGARPGKKAAESEGSLVGLMIARYGTHDPALEDWEWEMLREWFDGTVPATQET</sequence>
<proteinExistence type="predicted"/>
<dbReference type="EMBL" id="NAJP01000216">
    <property type="protein sequence ID" value="TKA23503.1"/>
    <property type="molecule type" value="Genomic_DNA"/>
</dbReference>
<gene>
    <name evidence="2" type="ORF">B0A54_17903</name>
    <name evidence="1" type="ORF">B0A54_18028</name>
</gene>